<evidence type="ECO:0000256" key="2">
    <source>
        <dbReference type="ARBA" id="ARBA00022917"/>
    </source>
</evidence>
<reference evidence="7 8" key="2">
    <citation type="submission" date="2018-12" db="EMBL/GenBank/DDBJ databases">
        <authorList>
            <consortium name="Pathogen Informatics"/>
        </authorList>
    </citation>
    <scope>NUCLEOTIDE SEQUENCE [LARGE SCALE GENOMIC DNA]</scope>
    <source>
        <strain evidence="7 8">NCTC13652</strain>
    </source>
</reference>
<comment type="similarity">
    <text evidence="1 4">Belongs to the prolyl-tRNA editing family. YbaK/EbsC subfamily.</text>
</comment>
<dbReference type="CDD" id="cd00002">
    <property type="entry name" value="YbaK_deacylase"/>
    <property type="match status" value="1"/>
</dbReference>
<dbReference type="InterPro" id="IPR007214">
    <property type="entry name" value="YbaK/aa-tRNA-synth-assoc-dom"/>
</dbReference>
<sequence length="165" mass="17050">MPHSDAASPATKALARAKVKHTLHAYDHDPSNRHYGEEGVAQLGFSADVMFKTLVVHLEGSGVRTPLAVAVVPVSGMLDLKAFAAAMGAKKASMAEPDVAQRATGYIVGGISPLGQKKKLPTCVDSSALDHEVMLVSGGRRGLSVELAPADLIRVIGATTAAIAD</sequence>
<evidence type="ECO:0000259" key="5">
    <source>
        <dbReference type="Pfam" id="PF04073"/>
    </source>
</evidence>
<dbReference type="OrthoDB" id="9809296at2"/>
<dbReference type="PANTHER" id="PTHR30411">
    <property type="entry name" value="CYTOPLASMIC PROTEIN"/>
    <property type="match status" value="1"/>
</dbReference>
<dbReference type="GO" id="GO:0016829">
    <property type="term" value="F:lyase activity"/>
    <property type="evidence" value="ECO:0007669"/>
    <property type="project" value="UniProtKB-KW"/>
</dbReference>
<evidence type="ECO:0000256" key="3">
    <source>
        <dbReference type="ARBA" id="ARBA00023239"/>
    </source>
</evidence>
<dbReference type="PANTHER" id="PTHR30411:SF0">
    <property type="entry name" value="CYS-TRNA(PRO)_CYS-TRNA(CYS) DEACYLASE YBAK"/>
    <property type="match status" value="1"/>
</dbReference>
<evidence type="ECO:0000256" key="4">
    <source>
        <dbReference type="PIRNR" id="PIRNR006181"/>
    </source>
</evidence>
<dbReference type="PIRSF" id="PIRSF006181">
    <property type="entry name" value="EbsC_YbaK"/>
    <property type="match status" value="1"/>
</dbReference>
<gene>
    <name evidence="7" type="primary">ybaK</name>
    <name evidence="6" type="ORF">C0Z10_13095</name>
    <name evidence="7" type="ORF">NCTC13652_01466</name>
</gene>
<dbReference type="EC" id="4.2.-.-" evidence="4"/>
<evidence type="ECO:0000313" key="6">
    <source>
        <dbReference type="EMBL" id="AZZ40517.1"/>
    </source>
</evidence>
<dbReference type="SUPFAM" id="SSF55826">
    <property type="entry name" value="YbaK/ProRS associated domain"/>
    <property type="match status" value="1"/>
</dbReference>
<reference evidence="9" key="1">
    <citation type="submission" date="2017-12" db="EMBL/GenBank/DDBJ databases">
        <title>Whole genome sequencing of Acidipropionibacterium jensenii strains JS279 and JS280.</title>
        <authorList>
            <person name="Deptula P."/>
            <person name="Laine P."/>
            <person name="Smolander O.-P."/>
            <person name="Paulin L."/>
            <person name="Auvinen P."/>
            <person name="Varmanen P."/>
        </authorList>
    </citation>
    <scope>NUCLEOTIDE SEQUENCE [LARGE SCALE GENOMIC DNA]</scope>
    <source>
        <strain evidence="9">JS280</strain>
    </source>
</reference>
<dbReference type="EMBL" id="LR134473">
    <property type="protein sequence ID" value="VEI03266.1"/>
    <property type="molecule type" value="Genomic_DNA"/>
</dbReference>
<organism evidence="7 8">
    <name type="scientific">Acidipropionibacterium jensenii</name>
    <dbReference type="NCBI Taxonomy" id="1749"/>
    <lineage>
        <taxon>Bacteria</taxon>
        <taxon>Bacillati</taxon>
        <taxon>Actinomycetota</taxon>
        <taxon>Actinomycetes</taxon>
        <taxon>Propionibacteriales</taxon>
        <taxon>Propionibacteriaceae</taxon>
        <taxon>Acidipropionibacterium</taxon>
    </lineage>
</organism>
<dbReference type="InterPro" id="IPR036754">
    <property type="entry name" value="YbaK/aa-tRNA-synt-asso_dom_sf"/>
</dbReference>
<keyword evidence="2 4" id="KW-0648">Protein biosynthesis</keyword>
<accession>A0A3S4W8H3</accession>
<reference evidence="6" key="3">
    <citation type="journal article" date="2019" name="Microorganisms">
        <title>Red-Brown Pigmentation of Acidipropionibacterium jensenii Is Tied to Haemolytic Activity and cyl-Like Gene Cluster.</title>
        <authorList>
            <person name="Deptula P."/>
            <person name="Loivamaa I."/>
            <person name="Smolander O.P."/>
            <person name="Laine P."/>
            <person name="Roberts R.J."/>
            <person name="Piironen V."/>
            <person name="Paulin L."/>
            <person name="Savijoki K."/>
            <person name="Auvinen P."/>
            <person name="Varmanen P."/>
        </authorList>
    </citation>
    <scope>NUCLEOTIDE SEQUENCE</scope>
    <source>
        <strain evidence="6">JS280</strain>
    </source>
</reference>
<keyword evidence="8" id="KW-1185">Reference proteome</keyword>
<evidence type="ECO:0000313" key="9">
    <source>
        <dbReference type="Proteomes" id="UP000285875"/>
    </source>
</evidence>
<keyword evidence="3 4" id="KW-0456">Lyase</keyword>
<dbReference type="Pfam" id="PF04073">
    <property type="entry name" value="tRNA_edit"/>
    <property type="match status" value="1"/>
</dbReference>
<dbReference type="InterPro" id="IPR004369">
    <property type="entry name" value="Prolyl-tRNA_editing_YbaK/EbsC"/>
</dbReference>
<dbReference type="AlphaFoldDB" id="A0A3S4W8H3"/>
<dbReference type="KEGG" id="aji:C0Z10_13095"/>
<feature type="domain" description="YbaK/aminoacyl-tRNA synthetase-associated" evidence="5">
    <location>
        <begin position="37"/>
        <end position="154"/>
    </location>
</feature>
<evidence type="ECO:0000313" key="8">
    <source>
        <dbReference type="Proteomes" id="UP000277858"/>
    </source>
</evidence>
<dbReference type="Gene3D" id="3.90.960.10">
    <property type="entry name" value="YbaK/aminoacyl-tRNA synthetase-associated domain"/>
    <property type="match status" value="1"/>
</dbReference>
<dbReference type="GO" id="GO:0002161">
    <property type="term" value="F:aminoacyl-tRNA deacylase activity"/>
    <property type="evidence" value="ECO:0007669"/>
    <property type="project" value="InterPro"/>
</dbReference>
<dbReference type="Proteomes" id="UP000277858">
    <property type="component" value="Chromosome"/>
</dbReference>
<dbReference type="GO" id="GO:0006412">
    <property type="term" value="P:translation"/>
    <property type="evidence" value="ECO:0007669"/>
    <property type="project" value="UniProtKB-KW"/>
</dbReference>
<proteinExistence type="inferred from homology"/>
<evidence type="ECO:0000313" key="7">
    <source>
        <dbReference type="EMBL" id="VEI03266.1"/>
    </source>
</evidence>
<dbReference type="NCBIfam" id="TIGR00011">
    <property type="entry name" value="YbaK_EbsC"/>
    <property type="match status" value="1"/>
</dbReference>
<evidence type="ECO:0000256" key="1">
    <source>
        <dbReference type="ARBA" id="ARBA00009798"/>
    </source>
</evidence>
<dbReference type="Proteomes" id="UP000285875">
    <property type="component" value="Chromosome"/>
</dbReference>
<name>A0A3S4W8H3_9ACTN</name>
<protein>
    <recommendedName>
        <fullName evidence="4">Cys-tRNA(Pro)/Cys-tRNA(Cys) deacylase</fullName>
        <ecNumber evidence="4">4.2.-.-</ecNumber>
    </recommendedName>
</protein>
<dbReference type="EMBL" id="CP025570">
    <property type="protein sequence ID" value="AZZ40517.1"/>
    <property type="molecule type" value="Genomic_DNA"/>
</dbReference>
<dbReference type="RefSeq" id="WP_028703254.1">
    <property type="nucleotide sequence ID" value="NZ_CP025570.1"/>
</dbReference>